<dbReference type="AlphaFoldDB" id="A0A067DJ95"/>
<sequence>MKKPPTAARAATAGTLRLAAPPWAGAGAGVAAVGVAASSVVSGTGGELSSAFGAGEGVDSESSLFDDDDGALAGAFDETFGEGAGASESGASA</sequence>
<protein>
    <submittedName>
        <fullName evidence="1">Uncharacterized protein</fullName>
    </submittedName>
</protein>
<accession>A0A067DJ95</accession>
<dbReference type="EMBL" id="KK785408">
    <property type="protein sequence ID" value="KDO43064.1"/>
    <property type="molecule type" value="Genomic_DNA"/>
</dbReference>
<organism evidence="1 2">
    <name type="scientific">Citrus sinensis</name>
    <name type="common">Sweet orange</name>
    <name type="synonym">Citrus aurantium var. sinensis</name>
    <dbReference type="NCBI Taxonomy" id="2711"/>
    <lineage>
        <taxon>Eukaryota</taxon>
        <taxon>Viridiplantae</taxon>
        <taxon>Streptophyta</taxon>
        <taxon>Embryophyta</taxon>
        <taxon>Tracheophyta</taxon>
        <taxon>Spermatophyta</taxon>
        <taxon>Magnoliopsida</taxon>
        <taxon>eudicotyledons</taxon>
        <taxon>Gunneridae</taxon>
        <taxon>Pentapetalae</taxon>
        <taxon>rosids</taxon>
        <taxon>malvids</taxon>
        <taxon>Sapindales</taxon>
        <taxon>Rutaceae</taxon>
        <taxon>Aurantioideae</taxon>
        <taxon>Citrus</taxon>
    </lineage>
</organism>
<dbReference type="Proteomes" id="UP000027120">
    <property type="component" value="Unassembled WGS sequence"/>
</dbReference>
<keyword evidence="2" id="KW-1185">Reference proteome</keyword>
<proteinExistence type="predicted"/>
<reference evidence="1 2" key="1">
    <citation type="submission" date="2014-04" db="EMBL/GenBank/DDBJ databases">
        <authorList>
            <consortium name="International Citrus Genome Consortium"/>
            <person name="Gmitter F."/>
            <person name="Chen C."/>
            <person name="Farmerie W."/>
            <person name="Harkins T."/>
            <person name="Desany B."/>
            <person name="Mohiuddin M."/>
            <person name="Kodira C."/>
            <person name="Borodovsky M."/>
            <person name="Lomsadze A."/>
            <person name="Burns P."/>
            <person name="Jenkins J."/>
            <person name="Prochnik S."/>
            <person name="Shu S."/>
            <person name="Chapman J."/>
            <person name="Pitluck S."/>
            <person name="Schmutz J."/>
            <person name="Rokhsar D."/>
        </authorList>
    </citation>
    <scope>NUCLEOTIDE SEQUENCE</scope>
</reference>
<evidence type="ECO:0000313" key="1">
    <source>
        <dbReference type="EMBL" id="KDO43064.1"/>
    </source>
</evidence>
<gene>
    <name evidence="1" type="ORF">CISIN_1g037909mg</name>
</gene>
<name>A0A067DJ95_CITSI</name>
<evidence type="ECO:0000313" key="2">
    <source>
        <dbReference type="Proteomes" id="UP000027120"/>
    </source>
</evidence>